<keyword evidence="2" id="KW-0812">Transmembrane</keyword>
<feature type="region of interest" description="Disordered" evidence="1">
    <location>
        <begin position="1"/>
        <end position="49"/>
    </location>
</feature>
<evidence type="ECO:0008006" key="5">
    <source>
        <dbReference type="Google" id="ProtNLM"/>
    </source>
</evidence>
<feature type="transmembrane region" description="Helical" evidence="2">
    <location>
        <begin position="270"/>
        <end position="291"/>
    </location>
</feature>
<sequence>MEIFKNGGTQQNGKSNGVFVNDDHKSPDININKSGDTEKPSSKYEEKYKPSENGIVEGKEKYTPGRYNVSILGQLLLSFSVYTNGAKILNTHQGAGTLTAVNGIRFISMTWVILGHSIGFSAPNMSNLANFFPKMISRRSFMGILNAVVSVDTFFSLRYNSYQPFMGILNAEVSVGYILLIKVCNSYSSQSFMGILNAEVSVDTFFSLRGILNADQCVCGYILLIKVCNSYSSQSFMGILNAEVSVDTFFSLRYVTVIVANHSGHFKCCVCGYILLIYVTVIVANHSWAFLNAVVSVDTFFSLRYVTVIVANHYSSQPFMGILNAEVSVDTFFSLRYVTVIVANFMGILNAEVSVDTFFSLRLTPPYMLVMMVYIALFPYLGSGPIWKKNGLENNYCEDTWWYNLLYIQNFRPITDQCFAWAWYLANDMQFYVISPILLLPLYFNKVAGTIVTAMFLGGTTIATGIISTHYDLGLSTFDKNAMDYFNNYYIKPYTRMGPYLVGIYTGYILYKIKCTFKINKFVNLLLWGVFTAVASSVLYGVYDHYNGKPFSTEVASLYNAVHKTAWGAAVCWVIFACATGNGGDMNIS</sequence>
<evidence type="ECO:0000313" key="3">
    <source>
        <dbReference type="EMBL" id="CAG2200089.1"/>
    </source>
</evidence>
<dbReference type="OrthoDB" id="207378at2759"/>
<reference evidence="3" key="1">
    <citation type="submission" date="2021-03" db="EMBL/GenBank/DDBJ databases">
        <authorList>
            <person name="Bekaert M."/>
        </authorList>
    </citation>
    <scope>NUCLEOTIDE SEQUENCE</scope>
</reference>
<gene>
    <name evidence="3" type="ORF">MEDL_14748</name>
</gene>
<dbReference type="InterPro" id="IPR052728">
    <property type="entry name" value="O2_lipid_transport_reg"/>
</dbReference>
<protein>
    <recommendedName>
        <fullName evidence="5">Nose resistant to fluoxetine protein 6</fullName>
    </recommendedName>
</protein>
<organism evidence="3 4">
    <name type="scientific">Mytilus edulis</name>
    <name type="common">Blue mussel</name>
    <dbReference type="NCBI Taxonomy" id="6550"/>
    <lineage>
        <taxon>Eukaryota</taxon>
        <taxon>Metazoa</taxon>
        <taxon>Spiralia</taxon>
        <taxon>Lophotrochozoa</taxon>
        <taxon>Mollusca</taxon>
        <taxon>Bivalvia</taxon>
        <taxon>Autobranchia</taxon>
        <taxon>Pteriomorphia</taxon>
        <taxon>Mytilida</taxon>
        <taxon>Mytiloidea</taxon>
        <taxon>Mytilidae</taxon>
        <taxon>Mytilinae</taxon>
        <taxon>Mytilus</taxon>
    </lineage>
</organism>
<name>A0A8S3R530_MYTED</name>
<keyword evidence="2" id="KW-1133">Transmembrane helix</keyword>
<feature type="transmembrane region" description="Helical" evidence="2">
    <location>
        <begin position="421"/>
        <end position="444"/>
    </location>
</feature>
<proteinExistence type="predicted"/>
<feature type="transmembrane region" description="Helical" evidence="2">
    <location>
        <begin position="523"/>
        <end position="543"/>
    </location>
</feature>
<accession>A0A8S3R530</accession>
<evidence type="ECO:0000313" key="4">
    <source>
        <dbReference type="Proteomes" id="UP000683360"/>
    </source>
</evidence>
<feature type="transmembrane region" description="Helical" evidence="2">
    <location>
        <begin position="367"/>
        <end position="387"/>
    </location>
</feature>
<evidence type="ECO:0000256" key="1">
    <source>
        <dbReference type="SAM" id="MobiDB-lite"/>
    </source>
</evidence>
<feature type="transmembrane region" description="Helical" evidence="2">
    <location>
        <begin position="141"/>
        <end position="159"/>
    </location>
</feature>
<dbReference type="PANTHER" id="PTHR11161:SF69">
    <property type="entry name" value="NOSE RESISTANT TO FLUOXETINE PROTEIN 6-LIKE PROTEIN"/>
    <property type="match status" value="1"/>
</dbReference>
<feature type="transmembrane region" description="Helical" evidence="2">
    <location>
        <begin position="491"/>
        <end position="511"/>
    </location>
</feature>
<feature type="compositionally biased region" description="Basic and acidic residues" evidence="1">
    <location>
        <begin position="35"/>
        <end position="49"/>
    </location>
</feature>
<keyword evidence="4" id="KW-1185">Reference proteome</keyword>
<dbReference type="Proteomes" id="UP000683360">
    <property type="component" value="Unassembled WGS sequence"/>
</dbReference>
<dbReference type="AlphaFoldDB" id="A0A8S3R530"/>
<feature type="transmembrane region" description="Helical" evidence="2">
    <location>
        <begin position="451"/>
        <end position="471"/>
    </location>
</feature>
<feature type="transmembrane region" description="Helical" evidence="2">
    <location>
        <begin position="566"/>
        <end position="584"/>
    </location>
</feature>
<feature type="transmembrane region" description="Helical" evidence="2">
    <location>
        <begin position="335"/>
        <end position="355"/>
    </location>
</feature>
<comment type="caution">
    <text evidence="3">The sequence shown here is derived from an EMBL/GenBank/DDBJ whole genome shotgun (WGS) entry which is preliminary data.</text>
</comment>
<evidence type="ECO:0000256" key="2">
    <source>
        <dbReference type="SAM" id="Phobius"/>
    </source>
</evidence>
<keyword evidence="2" id="KW-0472">Membrane</keyword>
<dbReference type="EMBL" id="CAJPWZ010000731">
    <property type="protein sequence ID" value="CAG2200089.1"/>
    <property type="molecule type" value="Genomic_DNA"/>
</dbReference>
<dbReference type="PANTHER" id="PTHR11161">
    <property type="entry name" value="O-ACYLTRANSFERASE"/>
    <property type="match status" value="1"/>
</dbReference>